<dbReference type="Proteomes" id="UP000005396">
    <property type="component" value="Unassembled WGS sequence"/>
</dbReference>
<comment type="caution">
    <text evidence="1">The sequence shown here is derived from an EMBL/GenBank/DDBJ whole genome shotgun (WGS) entry which is preliminary data.</text>
</comment>
<reference evidence="1 2" key="1">
    <citation type="submission" date="2007-08" db="EMBL/GenBank/DDBJ databases">
        <authorList>
            <person name="Fulton L."/>
            <person name="Clifton S."/>
            <person name="Fulton B."/>
            <person name="Xu J."/>
            <person name="Minx P."/>
            <person name="Pepin K.H."/>
            <person name="Johnson M."/>
            <person name="Thiruvilangam P."/>
            <person name="Bhonagiri V."/>
            <person name="Nash W.E."/>
            <person name="Mardis E.R."/>
            <person name="Wilson R.K."/>
        </authorList>
    </citation>
    <scope>NUCLEOTIDE SEQUENCE [LARGE SCALE GENOMIC DNA]</scope>
    <source>
        <strain evidence="2">ATCC BAA-613 / DSM 15670 / CCUG 46953 / JCM 12243 / WAL 16351</strain>
    </source>
</reference>
<sequence length="126" mass="15021">MEKYIYDNSNGLWYELHGDYYLPCLVIPEEEIHTIGIWGRKHRQYLKEYRPMLYNDLVLSGKLYSYLSDIETQALNKLDLLVIQLAEKEGINDQLKEQNQLAWVRAMNNIRNRAEEIVLKELIFAE</sequence>
<dbReference type="PaxDb" id="411902-CLOBOL_06472"/>
<dbReference type="EMBL" id="ABCC02000052">
    <property type="protein sequence ID" value="EDP13306.1"/>
    <property type="molecule type" value="Genomic_DNA"/>
</dbReference>
<dbReference type="RefSeq" id="WP_002566129.1">
    <property type="nucleotide sequence ID" value="NZ_DS480707.1"/>
</dbReference>
<dbReference type="InterPro" id="IPR026989">
    <property type="entry name" value="TnpV"/>
</dbReference>
<evidence type="ECO:0000313" key="2">
    <source>
        <dbReference type="Proteomes" id="UP000005396"/>
    </source>
</evidence>
<dbReference type="HOGENOM" id="CLU_140884_2_0_9"/>
<evidence type="ECO:0000313" key="1">
    <source>
        <dbReference type="EMBL" id="EDP13306.1"/>
    </source>
</evidence>
<organism evidence="1 2">
    <name type="scientific">Enterocloster bolteae (strain ATCC BAA-613 / DSM 15670 / CCUG 46953 / JCM 12243 / WAL 16351)</name>
    <name type="common">Clostridium bolteae</name>
    <dbReference type="NCBI Taxonomy" id="411902"/>
    <lineage>
        <taxon>Bacteria</taxon>
        <taxon>Bacillati</taxon>
        <taxon>Bacillota</taxon>
        <taxon>Clostridia</taxon>
        <taxon>Lachnospirales</taxon>
        <taxon>Lachnospiraceae</taxon>
        <taxon>Enterocloster</taxon>
    </lineage>
</organism>
<accession>A8S331</accession>
<proteinExistence type="predicted"/>
<dbReference type="Pfam" id="PF14198">
    <property type="entry name" value="TnpV"/>
    <property type="match status" value="1"/>
</dbReference>
<protein>
    <recommendedName>
        <fullName evidence="3">TnpV protein</fullName>
    </recommendedName>
</protein>
<reference evidence="1 2" key="2">
    <citation type="submission" date="2007-09" db="EMBL/GenBank/DDBJ databases">
        <title>Draft genome sequence of Clostridium bolteae (ATCC BAA-613).</title>
        <authorList>
            <person name="Sudarsanam P."/>
            <person name="Ley R."/>
            <person name="Guruge J."/>
            <person name="Turnbaugh P.J."/>
            <person name="Mahowald M."/>
            <person name="Liep D."/>
            <person name="Gordon J."/>
        </authorList>
    </citation>
    <scope>NUCLEOTIDE SEQUENCE [LARGE SCALE GENOMIC DNA]</scope>
    <source>
        <strain evidence="2">ATCC BAA-613 / DSM 15670 / CCUG 46953 / JCM 12243 / WAL 16351</strain>
    </source>
</reference>
<evidence type="ECO:0008006" key="3">
    <source>
        <dbReference type="Google" id="ProtNLM"/>
    </source>
</evidence>
<dbReference type="eggNOG" id="ENOG502ZBQ6">
    <property type="taxonomic scope" value="Bacteria"/>
</dbReference>
<name>A8S331_ENTBW</name>
<dbReference type="AlphaFoldDB" id="A8S331"/>
<gene>
    <name evidence="1" type="ORF">CLOBOL_06472</name>
</gene>